<dbReference type="EC" id="3.2.1.55" evidence="3"/>
<feature type="domain" description="Alpha-L-arabinofuranosidase C-terminal" evidence="6">
    <location>
        <begin position="662"/>
        <end position="839"/>
    </location>
</feature>
<dbReference type="Pfam" id="PF22847">
    <property type="entry name" value="BT_3657-like_N"/>
    <property type="match status" value="1"/>
</dbReference>
<dbReference type="Pfam" id="PF22848">
    <property type="entry name" value="ASD1_dom"/>
    <property type="match status" value="1"/>
</dbReference>
<dbReference type="Gene3D" id="2.115.10.20">
    <property type="entry name" value="Glycosyl hydrolase domain, family 43"/>
    <property type="match status" value="1"/>
</dbReference>
<organism evidence="7 8">
    <name type="scientific">Geofilum rubicundum JCM 15548</name>
    <dbReference type="NCBI Taxonomy" id="1236989"/>
    <lineage>
        <taxon>Bacteria</taxon>
        <taxon>Pseudomonadati</taxon>
        <taxon>Bacteroidota</taxon>
        <taxon>Bacteroidia</taxon>
        <taxon>Marinilabiliales</taxon>
        <taxon>Marinilabiliaceae</taxon>
        <taxon>Geofilum</taxon>
    </lineage>
</organism>
<dbReference type="InterPro" id="IPR055235">
    <property type="entry name" value="ASD1_cat"/>
</dbReference>
<comment type="similarity">
    <text evidence="2">Belongs to the glycosyl hydrolase 51 family.</text>
</comment>
<dbReference type="Gene3D" id="2.60.40.1180">
    <property type="entry name" value="Golgi alpha-mannosidase II"/>
    <property type="match status" value="1"/>
</dbReference>
<reference evidence="7 8" key="1">
    <citation type="journal article" date="2015" name="Microbes Environ.">
        <title>Distribution and evolution of nitrogen fixation genes in the phylum bacteroidetes.</title>
        <authorList>
            <person name="Inoue J."/>
            <person name="Oshima K."/>
            <person name="Suda W."/>
            <person name="Sakamoto M."/>
            <person name="Iino T."/>
            <person name="Noda S."/>
            <person name="Hongoh Y."/>
            <person name="Hattori M."/>
            <person name="Ohkuma M."/>
        </authorList>
    </citation>
    <scope>NUCLEOTIDE SEQUENCE [LARGE SCALE GENOMIC DNA]</scope>
    <source>
        <strain evidence="7">JCM 15548</strain>
    </source>
</reference>
<protein>
    <recommendedName>
        <fullName evidence="3">non-reducing end alpha-L-arabinofuranosidase</fullName>
        <ecNumber evidence="3">3.2.1.55</ecNumber>
    </recommendedName>
</protein>
<dbReference type="InterPro" id="IPR023296">
    <property type="entry name" value="Glyco_hydro_beta-prop_sf"/>
</dbReference>
<dbReference type="Gene3D" id="2.60.120.260">
    <property type="entry name" value="Galactose-binding domain-like"/>
    <property type="match status" value="1"/>
</dbReference>
<accession>A0A0E9LZ83</accession>
<dbReference type="Proteomes" id="UP000032900">
    <property type="component" value="Unassembled WGS sequence"/>
</dbReference>
<sequence length="847" mass="95693">MVSEEQSPDSVYLFAYATEKNNHHNGLHFAWSDNGEQWAPVGPEHSFIRSDYGTWGGEKKMFDPFLFRDNQGLWHLIWSLNHYDDVFAHAAVDDLILWRRQSYPQGVEGRNVLLPEVTFSNKDQNYRVTWLSVAHEDSSYYASTTNDFKTFSPPQEIQAAKRQDLRRDIEISGNMERGTVHKVPHSMVIELIAEHQKTEARNKLWSETTKGDSARFAGLEPLKVSLSVEGSKSKKISEQLIGIFFEDINYAADGGLYAELIENRGFEYALSDKKGSDPDWNSFKAWAVKGDQMTHRIKTENPLHPNNPHYVELTVADKGGALVNEGFGGIPVKAGEKYDFSMFAKVMKGRKGKILVRLMHGDNEVLAETEIKRIGSGWKQYSAELTASKTIDNARLELLPQSKGTLALDMISLFPQKTFRGRTNGLRADLAQTIADINPKFVRFPGGCVAHGDGLDNIYHWKNTIGPLEARKPQRNIWNYHQSGGLGYYEYFQYCMDIGAEPIPIVAAGVPCQNSSCGGAGQQGGIPMEHMDDYVQDVLDLIEWANGSPDTYWGKKRADAGHPEPFNLKYVGVGNEDLITDVFEERFTMIYEALQEKHPEIVVIGTVGPWFEGTDYREGWDLARKLDLAMVDEHYYQPPGWFIYNQNYYDNYDRNSSKVYLGEYAAHLPGRPTNLETALAEALYLTAVERNGDVVEMTSYAPLLAKERFTQWNPDLIYFNNTEVKPTVGYYVQKMYGHNMGDRYINSRIDLNGDYEKAVENRVAVSVVKDSQGQALIIKLVNMLPVALQTGLKVEDLKISATRATRTVLTGHPGDKKLLPVEDEIVVGSDFEVELAPYSFSIIRIEN</sequence>
<evidence type="ECO:0000256" key="2">
    <source>
        <dbReference type="ARBA" id="ARBA00007186"/>
    </source>
</evidence>
<dbReference type="InterPro" id="IPR008979">
    <property type="entry name" value="Galactose-bd-like_sf"/>
</dbReference>
<evidence type="ECO:0000313" key="8">
    <source>
        <dbReference type="Proteomes" id="UP000032900"/>
    </source>
</evidence>
<comment type="catalytic activity">
    <reaction evidence="1">
        <text>Hydrolysis of terminal non-reducing alpha-L-arabinofuranoside residues in alpha-L-arabinosides.</text>
        <dbReference type="EC" id="3.2.1.55"/>
    </reaction>
</comment>
<name>A0A0E9LZ83_9BACT</name>
<dbReference type="InterPro" id="IPR010720">
    <property type="entry name" value="Alpha-L-AF_C"/>
</dbReference>
<keyword evidence="4" id="KW-0732">Signal</keyword>
<dbReference type="SMART" id="SM00813">
    <property type="entry name" value="Alpha-L-AF_C"/>
    <property type="match status" value="1"/>
</dbReference>
<dbReference type="SUPFAM" id="SSF49785">
    <property type="entry name" value="Galactose-binding domain-like"/>
    <property type="match status" value="1"/>
</dbReference>
<dbReference type="InterPro" id="IPR055133">
    <property type="entry name" value="BT_3657-like_N"/>
</dbReference>
<dbReference type="InterPro" id="IPR051563">
    <property type="entry name" value="Glycosyl_Hydrolase_51"/>
</dbReference>
<dbReference type="GO" id="GO:0046373">
    <property type="term" value="P:L-arabinose metabolic process"/>
    <property type="evidence" value="ECO:0007669"/>
    <property type="project" value="InterPro"/>
</dbReference>
<dbReference type="GO" id="GO:0046556">
    <property type="term" value="F:alpha-L-arabinofuranosidase activity"/>
    <property type="evidence" value="ECO:0007669"/>
    <property type="project" value="UniProtKB-EC"/>
</dbReference>
<dbReference type="SUPFAM" id="SSF75005">
    <property type="entry name" value="Arabinanase/levansucrase/invertase"/>
    <property type="match status" value="1"/>
</dbReference>
<dbReference type="PANTHER" id="PTHR31776:SF26">
    <property type="entry name" value="SECRETED ARABINOSIDASE"/>
    <property type="match status" value="1"/>
</dbReference>
<proteinExistence type="inferred from homology"/>
<dbReference type="PANTHER" id="PTHR31776">
    <property type="entry name" value="ALPHA-L-ARABINOFURANOSIDASE 1"/>
    <property type="match status" value="1"/>
</dbReference>
<comment type="caution">
    <text evidence="7">The sequence shown here is derived from an EMBL/GenBank/DDBJ whole genome shotgun (WGS) entry which is preliminary data.</text>
</comment>
<evidence type="ECO:0000259" key="6">
    <source>
        <dbReference type="SMART" id="SM00813"/>
    </source>
</evidence>
<keyword evidence="5" id="KW-0378">Hydrolase</keyword>
<evidence type="ECO:0000256" key="4">
    <source>
        <dbReference type="ARBA" id="ARBA00022729"/>
    </source>
</evidence>
<dbReference type="SUPFAM" id="SSF51445">
    <property type="entry name" value="(Trans)glycosidases"/>
    <property type="match status" value="1"/>
</dbReference>
<evidence type="ECO:0000256" key="5">
    <source>
        <dbReference type="ARBA" id="ARBA00022801"/>
    </source>
</evidence>
<evidence type="ECO:0000256" key="1">
    <source>
        <dbReference type="ARBA" id="ARBA00001462"/>
    </source>
</evidence>
<evidence type="ECO:0000256" key="3">
    <source>
        <dbReference type="ARBA" id="ARBA00012670"/>
    </source>
</evidence>
<gene>
    <name evidence="7" type="ORF">JCM15548_13187</name>
</gene>
<dbReference type="EMBL" id="BAZW01000032">
    <property type="protein sequence ID" value="GAO30872.1"/>
    <property type="molecule type" value="Genomic_DNA"/>
</dbReference>
<evidence type="ECO:0000313" key="7">
    <source>
        <dbReference type="EMBL" id="GAO30872.1"/>
    </source>
</evidence>
<dbReference type="AlphaFoldDB" id="A0A0E9LZ83"/>
<dbReference type="STRING" id="1236989.JCM15548_13187"/>
<dbReference type="Gene3D" id="3.20.20.80">
    <property type="entry name" value="Glycosidases"/>
    <property type="match status" value="1"/>
</dbReference>
<keyword evidence="8" id="KW-1185">Reference proteome</keyword>
<dbReference type="Pfam" id="PF06964">
    <property type="entry name" value="Alpha-L-AF_C"/>
    <property type="match status" value="1"/>
</dbReference>
<dbReference type="InterPro" id="IPR017853">
    <property type="entry name" value="GH"/>
</dbReference>
<dbReference type="InterPro" id="IPR013780">
    <property type="entry name" value="Glyco_hydro_b"/>
</dbReference>